<dbReference type="HOGENOM" id="CLU_3193320_0_0_6"/>
<comment type="caution">
    <text evidence="1">The sequence shown here is derived from an EMBL/GenBank/DDBJ whole genome shotgun (WGS) entry which is preliminary data.</text>
</comment>
<sequence>ICAPANQVASAVQASLWGAVKRVGDELLKSQFITVQIPPGDTLSTN</sequence>
<gene>
    <name evidence="1" type="ORF">PSYJA_43271</name>
</gene>
<feature type="non-terminal residue" evidence="1">
    <location>
        <position position="46"/>
    </location>
</feature>
<feature type="non-terminal residue" evidence="1">
    <location>
        <position position="1"/>
    </location>
</feature>
<reference evidence="1 2" key="1">
    <citation type="journal article" date="2011" name="PLoS Pathog.">
        <title>Dynamic evolution of pathogenicity revealed by sequencing and comparative genomics of 19 Pseudomonas syringae isolates.</title>
        <authorList>
            <person name="Baltrus D.A."/>
            <person name="Nishimura M.T."/>
            <person name="Romanchuk A."/>
            <person name="Chang J.H."/>
            <person name="Mukhtar M.S."/>
            <person name="Cherkis K."/>
            <person name="Roach J."/>
            <person name="Grant S.R."/>
            <person name="Jones C.D."/>
            <person name="Dangl J.L."/>
        </authorList>
    </citation>
    <scope>NUCLEOTIDE SEQUENCE [LARGE SCALE GENOMIC DNA]</scope>
    <source>
        <strain evidence="2">M301072PT</strain>
    </source>
</reference>
<name>F3FZ35_PSESX</name>
<dbReference type="EMBL" id="AEAH01003671">
    <property type="protein sequence ID" value="EGH35477.1"/>
    <property type="molecule type" value="Genomic_DNA"/>
</dbReference>
<dbReference type="AlphaFoldDB" id="F3FZ35"/>
<protein>
    <submittedName>
        <fullName evidence="1">Uncharacterized protein</fullName>
    </submittedName>
</protein>
<dbReference type="Proteomes" id="UP000004471">
    <property type="component" value="Unassembled WGS sequence"/>
</dbReference>
<accession>F3FZ35</accession>
<evidence type="ECO:0000313" key="1">
    <source>
        <dbReference type="EMBL" id="EGH35477.1"/>
    </source>
</evidence>
<evidence type="ECO:0000313" key="2">
    <source>
        <dbReference type="Proteomes" id="UP000004471"/>
    </source>
</evidence>
<organism evidence="1 2">
    <name type="scientific">Pseudomonas syringae pv. japonica str. M301072</name>
    <dbReference type="NCBI Taxonomy" id="629262"/>
    <lineage>
        <taxon>Bacteria</taxon>
        <taxon>Pseudomonadati</taxon>
        <taxon>Pseudomonadota</taxon>
        <taxon>Gammaproteobacteria</taxon>
        <taxon>Pseudomonadales</taxon>
        <taxon>Pseudomonadaceae</taxon>
        <taxon>Pseudomonas</taxon>
        <taxon>Pseudomonas syringae</taxon>
    </lineage>
</organism>
<proteinExistence type="predicted"/>